<dbReference type="Proteomes" id="UP000287996">
    <property type="component" value="Unassembled WGS sequence"/>
</dbReference>
<keyword evidence="1" id="KW-0472">Membrane</keyword>
<reference evidence="2 3" key="1">
    <citation type="journal article" date="2011" name="Front. Microbiol.">
        <title>Genomic signatures of strain selection and enhancement in Bacillus atrophaeus var. globigii, a historical biowarfare simulant.</title>
        <authorList>
            <person name="Gibbons H.S."/>
            <person name="Broomall S.M."/>
            <person name="McNew L.A."/>
            <person name="Daligault H."/>
            <person name="Chapman C."/>
            <person name="Bruce D."/>
            <person name="Karavis M."/>
            <person name="Krepps M."/>
            <person name="McGregor P.A."/>
            <person name="Hong C."/>
            <person name="Park K.H."/>
            <person name="Akmal A."/>
            <person name="Feldman A."/>
            <person name="Lin J.S."/>
            <person name="Chang W.E."/>
            <person name="Higgs B.W."/>
            <person name="Demirev P."/>
            <person name="Lindquist J."/>
            <person name="Liem A."/>
            <person name="Fochler E."/>
            <person name="Read T.D."/>
            <person name="Tapia R."/>
            <person name="Johnson S."/>
            <person name="Bishop-Lilly K.A."/>
            <person name="Detter C."/>
            <person name="Han C."/>
            <person name="Sozhamannan S."/>
            <person name="Rosenzweig C.N."/>
            <person name="Skowronski E.W."/>
        </authorList>
    </citation>
    <scope>NUCLEOTIDE SEQUENCE [LARGE SCALE GENOMIC DNA]</scope>
    <source>
        <strain evidence="2 3">CC-PW-9</strain>
    </source>
</reference>
<evidence type="ECO:0000313" key="3">
    <source>
        <dbReference type="Proteomes" id="UP000287996"/>
    </source>
</evidence>
<dbReference type="AlphaFoldDB" id="A0A432ZS08"/>
<dbReference type="RefSeq" id="WP_126841678.1">
    <property type="nucleotide sequence ID" value="NZ_PIQH01000004.1"/>
</dbReference>
<gene>
    <name evidence="2" type="ORF">CWI84_06045</name>
</gene>
<feature type="transmembrane region" description="Helical" evidence="1">
    <location>
        <begin position="83"/>
        <end position="103"/>
    </location>
</feature>
<comment type="caution">
    <text evidence="2">The sequence shown here is derived from an EMBL/GenBank/DDBJ whole genome shotgun (WGS) entry which is preliminary data.</text>
</comment>
<evidence type="ECO:0000256" key="1">
    <source>
        <dbReference type="SAM" id="Phobius"/>
    </source>
</evidence>
<name>A0A432ZS08_9GAMM</name>
<organism evidence="2 3">
    <name type="scientific">Idiomarina tyrosinivorans</name>
    <dbReference type="NCBI Taxonomy" id="1445662"/>
    <lineage>
        <taxon>Bacteria</taxon>
        <taxon>Pseudomonadati</taxon>
        <taxon>Pseudomonadota</taxon>
        <taxon>Gammaproteobacteria</taxon>
        <taxon>Alteromonadales</taxon>
        <taxon>Idiomarinaceae</taxon>
        <taxon>Idiomarina</taxon>
    </lineage>
</organism>
<proteinExistence type="predicted"/>
<keyword evidence="1" id="KW-0812">Transmembrane</keyword>
<keyword evidence="1" id="KW-1133">Transmembrane helix</keyword>
<evidence type="ECO:0000313" key="2">
    <source>
        <dbReference type="EMBL" id="RUO80618.1"/>
    </source>
</evidence>
<sequence length="133" mass="14568">MESLNVWAVLVAAIAMHMLGAIWYSPIMFAKAWMQACALTEQQLAQANMAKLMLGTLLLCVLMAFNLAMFIGGTDVNWQLGALYGLLAGFGWVTLALLLLALYEQRSWRYVAINGGYLSLGFTLMGAIIGAWQ</sequence>
<feature type="transmembrane region" description="Helical" evidence="1">
    <location>
        <begin position="52"/>
        <end position="71"/>
    </location>
</feature>
<dbReference type="InterPro" id="IPR013879">
    <property type="entry name" value="DUF1761"/>
</dbReference>
<dbReference type="Pfam" id="PF08570">
    <property type="entry name" value="DUF1761"/>
    <property type="match status" value="1"/>
</dbReference>
<dbReference type="OrthoDB" id="333057at2"/>
<protein>
    <submittedName>
        <fullName evidence="2">DUF1761 domain-containing protein</fullName>
    </submittedName>
</protein>
<feature type="transmembrane region" description="Helical" evidence="1">
    <location>
        <begin position="110"/>
        <end position="132"/>
    </location>
</feature>
<dbReference type="EMBL" id="PIQH01000004">
    <property type="protein sequence ID" value="RUO80618.1"/>
    <property type="molecule type" value="Genomic_DNA"/>
</dbReference>
<feature type="transmembrane region" description="Helical" evidence="1">
    <location>
        <begin position="6"/>
        <end position="24"/>
    </location>
</feature>
<accession>A0A432ZS08</accession>
<keyword evidence="3" id="KW-1185">Reference proteome</keyword>